<dbReference type="InterPro" id="IPR038609">
    <property type="entry name" value="HDA1_su2/3_sf"/>
</dbReference>
<keyword evidence="5" id="KW-1185">Reference proteome</keyword>
<evidence type="ECO:0000313" key="5">
    <source>
        <dbReference type="Proteomes" id="UP000799436"/>
    </source>
</evidence>
<feature type="region of interest" description="Disordered" evidence="2">
    <location>
        <begin position="257"/>
        <end position="399"/>
    </location>
</feature>
<feature type="compositionally biased region" description="Low complexity" evidence="2">
    <location>
        <begin position="355"/>
        <end position="364"/>
    </location>
</feature>
<protein>
    <recommendedName>
        <fullName evidence="3">Chromo domain-containing protein</fullName>
    </recommendedName>
</protein>
<dbReference type="InterPro" id="IPR000953">
    <property type="entry name" value="Chromo/chromo_shadow_dom"/>
</dbReference>
<feature type="compositionally biased region" description="Basic and acidic residues" evidence="2">
    <location>
        <begin position="81"/>
        <end position="99"/>
    </location>
</feature>
<proteinExistence type="predicted"/>
<reference evidence="4" key="1">
    <citation type="journal article" date="2020" name="Stud. Mycol.">
        <title>101 Dothideomycetes genomes: a test case for predicting lifestyles and emergence of pathogens.</title>
        <authorList>
            <person name="Haridas S."/>
            <person name="Albert R."/>
            <person name="Binder M."/>
            <person name="Bloem J."/>
            <person name="Labutti K."/>
            <person name="Salamov A."/>
            <person name="Andreopoulos B."/>
            <person name="Baker S."/>
            <person name="Barry K."/>
            <person name="Bills G."/>
            <person name="Bluhm B."/>
            <person name="Cannon C."/>
            <person name="Castanera R."/>
            <person name="Culley D."/>
            <person name="Daum C."/>
            <person name="Ezra D."/>
            <person name="Gonzalez J."/>
            <person name="Henrissat B."/>
            <person name="Kuo A."/>
            <person name="Liang C."/>
            <person name="Lipzen A."/>
            <person name="Lutzoni F."/>
            <person name="Magnuson J."/>
            <person name="Mondo S."/>
            <person name="Nolan M."/>
            <person name="Ohm R."/>
            <person name="Pangilinan J."/>
            <person name="Park H.-J."/>
            <person name="Ramirez L."/>
            <person name="Alfaro M."/>
            <person name="Sun H."/>
            <person name="Tritt A."/>
            <person name="Yoshinaga Y."/>
            <person name="Zwiers L.-H."/>
            <person name="Turgeon B."/>
            <person name="Goodwin S."/>
            <person name="Spatafora J."/>
            <person name="Crous P."/>
            <person name="Grigoriev I."/>
        </authorList>
    </citation>
    <scope>NUCLEOTIDE SEQUENCE</scope>
    <source>
        <strain evidence="4">CBS 116005</strain>
    </source>
</reference>
<dbReference type="Gene3D" id="3.40.50.12360">
    <property type="match status" value="1"/>
</dbReference>
<feature type="compositionally biased region" description="Polar residues" evidence="2">
    <location>
        <begin position="329"/>
        <end position="342"/>
    </location>
</feature>
<feature type="region of interest" description="Disordered" evidence="2">
    <location>
        <begin position="428"/>
        <end position="452"/>
    </location>
</feature>
<feature type="region of interest" description="Disordered" evidence="2">
    <location>
        <begin position="1"/>
        <end position="41"/>
    </location>
</feature>
<feature type="domain" description="Chromo" evidence="3">
    <location>
        <begin position="44"/>
        <end position="102"/>
    </location>
</feature>
<evidence type="ECO:0000313" key="4">
    <source>
        <dbReference type="EMBL" id="KAF2773983.1"/>
    </source>
</evidence>
<dbReference type="EMBL" id="ML995809">
    <property type="protein sequence ID" value="KAF2773983.1"/>
    <property type="molecule type" value="Genomic_DNA"/>
</dbReference>
<accession>A0A6G1LLZ2</accession>
<feature type="compositionally biased region" description="Polar residues" evidence="2">
    <location>
        <begin position="558"/>
        <end position="576"/>
    </location>
</feature>
<gene>
    <name evidence="4" type="ORF">EJ03DRAFT_73542</name>
</gene>
<keyword evidence="1" id="KW-0175">Coiled coil</keyword>
<feature type="compositionally biased region" description="Low complexity" evidence="2">
    <location>
        <begin position="477"/>
        <end position="492"/>
    </location>
</feature>
<dbReference type="OrthoDB" id="3647690at2759"/>
<dbReference type="InterPro" id="IPR021006">
    <property type="entry name" value="Hda2/3"/>
</dbReference>
<dbReference type="PROSITE" id="PS50013">
    <property type="entry name" value="CHROMO_2"/>
    <property type="match status" value="1"/>
</dbReference>
<feature type="compositionally biased region" description="Basic residues" evidence="2">
    <location>
        <begin position="111"/>
        <end position="121"/>
    </location>
</feature>
<dbReference type="Proteomes" id="UP000799436">
    <property type="component" value="Unassembled WGS sequence"/>
</dbReference>
<dbReference type="GO" id="GO:0070823">
    <property type="term" value="C:HDA1 complex"/>
    <property type="evidence" value="ECO:0007669"/>
    <property type="project" value="InterPro"/>
</dbReference>
<feature type="compositionally biased region" description="Polar residues" evidence="2">
    <location>
        <begin position="380"/>
        <end position="399"/>
    </location>
</feature>
<feature type="region of interest" description="Disordered" evidence="2">
    <location>
        <begin position="558"/>
        <end position="580"/>
    </location>
</feature>
<feature type="compositionally biased region" description="Low complexity" evidence="2">
    <location>
        <begin position="7"/>
        <end position="16"/>
    </location>
</feature>
<feature type="compositionally biased region" description="Basic residues" evidence="2">
    <location>
        <begin position="1285"/>
        <end position="1295"/>
    </location>
</feature>
<feature type="region of interest" description="Disordered" evidence="2">
    <location>
        <begin position="934"/>
        <end position="981"/>
    </location>
</feature>
<feature type="region of interest" description="Disordered" evidence="2">
    <location>
        <begin position="202"/>
        <end position="226"/>
    </location>
</feature>
<evidence type="ECO:0000256" key="2">
    <source>
        <dbReference type="SAM" id="MobiDB-lite"/>
    </source>
</evidence>
<feature type="compositionally biased region" description="Low complexity" evidence="2">
    <location>
        <begin position="203"/>
        <end position="226"/>
    </location>
</feature>
<feature type="region of interest" description="Disordered" evidence="2">
    <location>
        <begin position="60"/>
        <end position="177"/>
    </location>
</feature>
<evidence type="ECO:0000256" key="1">
    <source>
        <dbReference type="SAM" id="Coils"/>
    </source>
</evidence>
<name>A0A6G1LLZ2_9PEZI</name>
<feature type="region of interest" description="Disordered" evidence="2">
    <location>
        <begin position="1244"/>
        <end position="1295"/>
    </location>
</feature>
<evidence type="ECO:0000259" key="3">
    <source>
        <dbReference type="PROSITE" id="PS50013"/>
    </source>
</evidence>
<feature type="region of interest" description="Disordered" evidence="2">
    <location>
        <begin position="475"/>
        <end position="518"/>
    </location>
</feature>
<dbReference type="Pfam" id="PF11496">
    <property type="entry name" value="HDA2-3"/>
    <property type="match status" value="1"/>
</dbReference>
<feature type="coiled-coil region" evidence="1">
    <location>
        <begin position="1095"/>
        <end position="1189"/>
    </location>
</feature>
<organism evidence="4 5">
    <name type="scientific">Teratosphaeria nubilosa</name>
    <dbReference type="NCBI Taxonomy" id="161662"/>
    <lineage>
        <taxon>Eukaryota</taxon>
        <taxon>Fungi</taxon>
        <taxon>Dikarya</taxon>
        <taxon>Ascomycota</taxon>
        <taxon>Pezizomycotina</taxon>
        <taxon>Dothideomycetes</taxon>
        <taxon>Dothideomycetidae</taxon>
        <taxon>Mycosphaerellales</taxon>
        <taxon>Teratosphaeriaceae</taxon>
        <taxon>Teratosphaeria</taxon>
    </lineage>
</organism>
<sequence length="1295" mass="141386">MKRKHVSSSFTAATSSSKKRVKHARASSPQTRHPHGEVDYEKEYKVKAIIDEKGSKYLIDWEPDEETGQIYQPTWEPKANANKEAKADWYRKKAEDRSARTSHAGPASGVPKKRGRGRPSKAKSEWHPPASWNQSGETQIDVGVPPRQPNPEEPEIVESPEKRAVSGAEQDSDEAIARPLLEPIVVASNPPSSFQAGTYQKFVSSSSHSASNSAGVASSSGVDTAAVHQSQTVQVNFGDREARVIADSQSLVEFSISAPVATEGDNPDTESLAVQRSEPCPQVVPAPSVSALQTAPRASPPPLNENAVDALQSLVVSEPENSAPDKSTARTQDASSTYSRSRAGSIDLEIPSPPGVQHQQQPQQAFELSQEVVAAPSAALRQQTPQAVTDNDQSTKPVSGVASSIATSRPSIHLEAVNGVGSVVHEDTISRTRTSPEKSTTSPFPFHTQLIRPGTSTSQASLLIRSKIQPYFSGPRASSLPAPQSALQSSSAVPSIPSRFTGTLGESAPPRPDTPPSEISFALRVSGMAMDTSQASVKSTPRLIDTLNAICEQSCRNSVQPSPQATSHLSQQSPALLTQPPRLVSKLVAEEQDRRSPSAVPAMEPVLEFSQEEQNTSERYPTLFPRNEMKGALQRTRSTAEGATLSRQQSRAQSAVQAIHVVPIGLIGQQRDESYSIPSYRAEKKLLDRFSSTADPDTKLVAAIEAIVQRLKNVAMHMDLQNDEAATQYDVAPASQVSWDLSCSGKFRFLQALLDELRDQTVHVAIVVRPGRIMGILATFLRSISVPHRRLPEVATSSIQSEAQGLMITLVSTEDEVGDTQPSPADMLIAFEPTVDDECLPIRALMQKGIRSPVRITLVPPCTIEHVEQSISPALAPLTRLRTLISGVRQYQTHAGRLDIGQVSAEVAAKRIAEYLVADERGEWPIEDLEPLENLDSQTESDIEPPQSVDTGSNHNKRSIALSEPAGASPDPQKRQRLEGNDMDQTLELPTTINPQNLEVTHISDFIAASTQSNAQLADEDSAEDRPLTHAEKRLQAMLKDAQSRLAEHVRALGELQYRYEEQRAELVTMTGKRNEQALMAQTATGRMTDSMNNGSKLKAERTELMRQLDEANAKLLDHSVPERREFEALRLRTEQVEKEKRLLEEKLRTAEENIEYFRTAYQDSSQSAQNLASQNTELDNEVAVLRNKATGEQAKLRQLGYDEQTRLLRSENKKLKATLKTFEAANKFKDEEIARLKEVGRGRIGTRGSSIPRTPRLGSPAKMDGLKGRGSRPGSPAPGELRAKGHLHPLSRAS</sequence>
<feature type="compositionally biased region" description="Acidic residues" evidence="2">
    <location>
        <begin position="934"/>
        <end position="943"/>
    </location>
</feature>